<sequence length="359" mass="38108">MKAAILKAFGTPLAIETVPDPVLGTGEVIVDVVATRVLSYANEVFSGERKYLLDLPVIPGPGAIGRVRAFGPDATHLAKGDWVFCDPTVRSRDDVVSPDITLQGWVAAGEGGLRLARHFHDGSWAEQMRVPTENVKQLGPMNEAEAVAWCALGTLLVPYGGFLAANLQPGETVLVSGATGNFGSSAVTVALAMGAACVVAPGRNEKVLNDLSRRFGERVRPVKLSGNENDDREQMKRAASGPIDCVLDIMPPSVSSTTVRAAVMTVRPYGRVALMGGVGMLGGAGLELPYPWLMRNCITIKGMWMYPPEATIRLVGLIRSGLIKLDHFAATTFDLDHANDAVAHAAANAGPFKMTVIRP</sequence>
<dbReference type="Proteomes" id="UP000189935">
    <property type="component" value="Chromosome I"/>
</dbReference>
<evidence type="ECO:0000313" key="2">
    <source>
        <dbReference type="EMBL" id="SHK19987.1"/>
    </source>
</evidence>
<dbReference type="Pfam" id="PF08240">
    <property type="entry name" value="ADH_N"/>
    <property type="match status" value="1"/>
</dbReference>
<dbReference type="RefSeq" id="WP_079538558.1">
    <property type="nucleotide sequence ID" value="NZ_LT670844.1"/>
</dbReference>
<protein>
    <submittedName>
        <fullName evidence="2">Alcohol dehydrogenase</fullName>
    </submittedName>
</protein>
<dbReference type="InterPro" id="IPR036291">
    <property type="entry name" value="NAD(P)-bd_dom_sf"/>
</dbReference>
<dbReference type="AlphaFoldDB" id="A0A1M6QIZ6"/>
<dbReference type="InterPro" id="IPR020843">
    <property type="entry name" value="ER"/>
</dbReference>
<dbReference type="SUPFAM" id="SSF50129">
    <property type="entry name" value="GroES-like"/>
    <property type="match status" value="1"/>
</dbReference>
<proteinExistence type="predicted"/>
<feature type="domain" description="Enoyl reductase (ER)" evidence="1">
    <location>
        <begin position="10"/>
        <end position="356"/>
    </location>
</feature>
<dbReference type="EMBL" id="LT670844">
    <property type="protein sequence ID" value="SHK19987.1"/>
    <property type="molecule type" value="Genomic_DNA"/>
</dbReference>
<dbReference type="SUPFAM" id="SSF51735">
    <property type="entry name" value="NAD(P)-binding Rossmann-fold domains"/>
    <property type="match status" value="1"/>
</dbReference>
<dbReference type="Gene3D" id="3.40.50.720">
    <property type="entry name" value="NAD(P)-binding Rossmann-like Domain"/>
    <property type="match status" value="1"/>
</dbReference>
<dbReference type="InterPro" id="IPR013154">
    <property type="entry name" value="ADH-like_N"/>
</dbReference>
<dbReference type="OrthoDB" id="9787435at2"/>
<dbReference type="GO" id="GO:0016491">
    <property type="term" value="F:oxidoreductase activity"/>
    <property type="evidence" value="ECO:0007669"/>
    <property type="project" value="InterPro"/>
</dbReference>
<dbReference type="SMART" id="SM00829">
    <property type="entry name" value="PKS_ER"/>
    <property type="match status" value="1"/>
</dbReference>
<organism evidence="2 3">
    <name type="scientific">Bradyrhizobium lablabi</name>
    <dbReference type="NCBI Taxonomy" id="722472"/>
    <lineage>
        <taxon>Bacteria</taxon>
        <taxon>Pseudomonadati</taxon>
        <taxon>Pseudomonadota</taxon>
        <taxon>Alphaproteobacteria</taxon>
        <taxon>Hyphomicrobiales</taxon>
        <taxon>Nitrobacteraceae</taxon>
        <taxon>Bradyrhizobium</taxon>
    </lineage>
</organism>
<evidence type="ECO:0000259" key="1">
    <source>
        <dbReference type="SMART" id="SM00829"/>
    </source>
</evidence>
<dbReference type="InterPro" id="IPR011032">
    <property type="entry name" value="GroES-like_sf"/>
</dbReference>
<dbReference type="PANTHER" id="PTHR43677">
    <property type="entry name" value="SHORT-CHAIN DEHYDROGENASE/REDUCTASE"/>
    <property type="match status" value="1"/>
</dbReference>
<dbReference type="InterPro" id="IPR013149">
    <property type="entry name" value="ADH-like_C"/>
</dbReference>
<name>A0A1M6QIZ6_9BRAD</name>
<reference evidence="2 3" key="1">
    <citation type="submission" date="2016-11" db="EMBL/GenBank/DDBJ databases">
        <authorList>
            <person name="Jaros S."/>
            <person name="Januszkiewicz K."/>
            <person name="Wedrychowicz H."/>
        </authorList>
    </citation>
    <scope>NUCLEOTIDE SEQUENCE [LARGE SCALE GENOMIC DNA]</scope>
    <source>
        <strain evidence="2 3">GAS499</strain>
    </source>
</reference>
<dbReference type="Pfam" id="PF00107">
    <property type="entry name" value="ADH_zinc_N"/>
    <property type="match status" value="1"/>
</dbReference>
<gene>
    <name evidence="2" type="ORF">SAMN05444159_2683</name>
</gene>
<dbReference type="Gene3D" id="3.90.180.10">
    <property type="entry name" value="Medium-chain alcohol dehydrogenases, catalytic domain"/>
    <property type="match status" value="1"/>
</dbReference>
<dbReference type="InterPro" id="IPR051397">
    <property type="entry name" value="Zn-ADH-like_protein"/>
</dbReference>
<accession>A0A1M6QIZ6</accession>
<dbReference type="PANTHER" id="PTHR43677:SF4">
    <property type="entry name" value="QUINONE OXIDOREDUCTASE-LIKE PROTEIN 2"/>
    <property type="match status" value="1"/>
</dbReference>
<evidence type="ECO:0000313" key="3">
    <source>
        <dbReference type="Proteomes" id="UP000189935"/>
    </source>
</evidence>